<evidence type="ECO:0000256" key="8">
    <source>
        <dbReference type="ARBA" id="ARBA00023134"/>
    </source>
</evidence>
<evidence type="ECO:0000313" key="19">
    <source>
        <dbReference type="EMBL" id="KAF7679109.1"/>
    </source>
</evidence>
<dbReference type="SMART" id="SM00889">
    <property type="entry name" value="EFG_IV"/>
    <property type="match status" value="1"/>
</dbReference>
<dbReference type="FunFam" id="3.40.50.300:FF:000058">
    <property type="entry name" value="Translation elongation factor 2"/>
    <property type="match status" value="1"/>
</dbReference>
<feature type="domain" description="RRM" evidence="16">
    <location>
        <begin position="1938"/>
        <end position="2023"/>
    </location>
</feature>
<dbReference type="CDD" id="cd03700">
    <property type="entry name" value="EF2_snRNP_like_II"/>
    <property type="match status" value="1"/>
</dbReference>
<dbReference type="SMART" id="SM00838">
    <property type="entry name" value="EFG_C"/>
    <property type="match status" value="1"/>
</dbReference>
<feature type="region of interest" description="Disordered" evidence="15">
    <location>
        <begin position="618"/>
        <end position="637"/>
    </location>
</feature>
<feature type="region of interest" description="Disordered" evidence="15">
    <location>
        <begin position="1687"/>
        <end position="1813"/>
    </location>
</feature>
<evidence type="ECO:0000256" key="9">
    <source>
        <dbReference type="ARBA" id="ARBA00024731"/>
    </source>
</evidence>
<feature type="zinc finger region" description="C3H1-type" evidence="12">
    <location>
        <begin position="1850"/>
        <end position="1877"/>
    </location>
</feature>
<evidence type="ECO:0000256" key="2">
    <source>
        <dbReference type="ARBA" id="ARBA00017891"/>
    </source>
</evidence>
<feature type="compositionally biased region" description="Basic and acidic residues" evidence="15">
    <location>
        <begin position="553"/>
        <end position="571"/>
    </location>
</feature>
<dbReference type="Proteomes" id="UP000596902">
    <property type="component" value="Unassembled WGS sequence"/>
</dbReference>
<feature type="domain" description="C3H1-type" evidence="17">
    <location>
        <begin position="1850"/>
        <end position="1877"/>
    </location>
</feature>
<keyword evidence="3" id="KW-0963">Cytoplasm</keyword>
<keyword evidence="8" id="KW-0342">GTP-binding</keyword>
<feature type="compositionally biased region" description="Basic and acidic residues" evidence="15">
    <location>
        <begin position="391"/>
        <end position="429"/>
    </location>
</feature>
<feature type="coiled-coil region" evidence="14">
    <location>
        <begin position="2044"/>
        <end position="2094"/>
    </location>
</feature>
<comment type="similarity">
    <text evidence="13">Belongs to the cyclin family.</text>
</comment>
<dbReference type="FunFam" id="3.30.230.10:FF:000006">
    <property type="entry name" value="Translation elongation factor 2"/>
    <property type="match status" value="1"/>
</dbReference>
<accession>A0A8H7BC74</accession>
<dbReference type="FunFam" id="1.10.472.10:FF:000073">
    <property type="entry name" value="C-type cyclin"/>
    <property type="match status" value="1"/>
</dbReference>
<feature type="region of interest" description="Disordered" evidence="15">
    <location>
        <begin position="2286"/>
        <end position="2311"/>
    </location>
</feature>
<gene>
    <name evidence="19" type="ORF">GT037_002857</name>
</gene>
<dbReference type="CDD" id="cd20546">
    <property type="entry name" value="CYCLIN_SpCG1C_ScCTK2-like_rpt2"/>
    <property type="match status" value="1"/>
</dbReference>
<dbReference type="FunFam" id="3.30.70.870:FF:000002">
    <property type="entry name" value="Translation elongation factor 2"/>
    <property type="match status" value="1"/>
</dbReference>
<dbReference type="GO" id="GO:1990904">
    <property type="term" value="C:ribonucleoprotein complex"/>
    <property type="evidence" value="ECO:0007669"/>
    <property type="project" value="TreeGrafter"/>
</dbReference>
<comment type="catalytic activity">
    <reaction evidence="10">
        <text>GTP + H2O = GDP + phosphate + H(+)</text>
        <dbReference type="Rhea" id="RHEA:19669"/>
        <dbReference type="ChEBI" id="CHEBI:15377"/>
        <dbReference type="ChEBI" id="CHEBI:15378"/>
        <dbReference type="ChEBI" id="CHEBI:37565"/>
        <dbReference type="ChEBI" id="CHEBI:43474"/>
        <dbReference type="ChEBI" id="CHEBI:58189"/>
    </reaction>
    <physiologicalReaction direction="left-to-right" evidence="10">
        <dbReference type="Rhea" id="RHEA:19670"/>
    </physiologicalReaction>
</comment>
<evidence type="ECO:0000259" key="16">
    <source>
        <dbReference type="PROSITE" id="PS50102"/>
    </source>
</evidence>
<dbReference type="SMART" id="SM00385">
    <property type="entry name" value="CYCLIN"/>
    <property type="match status" value="2"/>
</dbReference>
<comment type="caution">
    <text evidence="19">The sequence shown here is derived from an EMBL/GenBank/DDBJ whole genome shotgun (WGS) entry which is preliminary data.</text>
</comment>
<dbReference type="Pfam" id="PF03764">
    <property type="entry name" value="EFG_IV"/>
    <property type="match status" value="1"/>
</dbReference>
<dbReference type="Pfam" id="PF03144">
    <property type="entry name" value="GTP_EFTU_D2"/>
    <property type="match status" value="1"/>
</dbReference>
<dbReference type="GeneID" id="62201082"/>
<dbReference type="PROSITE" id="PS50103">
    <property type="entry name" value="ZF_C3H1"/>
    <property type="match status" value="1"/>
</dbReference>
<evidence type="ECO:0000256" key="15">
    <source>
        <dbReference type="SAM" id="MobiDB-lite"/>
    </source>
</evidence>
<dbReference type="Pfam" id="PF00679">
    <property type="entry name" value="EFG_C"/>
    <property type="match status" value="1"/>
</dbReference>
<dbReference type="InterPro" id="IPR035979">
    <property type="entry name" value="RBD_domain_sf"/>
</dbReference>
<keyword evidence="12" id="KW-0862">Zinc</keyword>
<dbReference type="SUPFAM" id="SSF50447">
    <property type="entry name" value="Translation proteins"/>
    <property type="match status" value="1"/>
</dbReference>
<feature type="region of interest" description="Disordered" evidence="15">
    <location>
        <begin position="383"/>
        <end position="599"/>
    </location>
</feature>
<dbReference type="InterPro" id="IPR000504">
    <property type="entry name" value="RRM_dom"/>
</dbReference>
<dbReference type="SUPFAM" id="SSF54211">
    <property type="entry name" value="Ribosomal protein S5 domain 2-like"/>
    <property type="match status" value="1"/>
</dbReference>
<dbReference type="Gene3D" id="1.10.472.10">
    <property type="entry name" value="Cyclin-like"/>
    <property type="match status" value="2"/>
</dbReference>
<dbReference type="InterPro" id="IPR000795">
    <property type="entry name" value="T_Tr_GTP-bd_dom"/>
</dbReference>
<reference evidence="19" key="1">
    <citation type="submission" date="2020-01" db="EMBL/GenBank/DDBJ databases">
        <authorList>
            <person name="Feng Z.H.Z."/>
        </authorList>
    </citation>
    <scope>NUCLEOTIDE SEQUENCE</scope>
    <source>
        <strain evidence="19">CBS107.38</strain>
    </source>
</reference>
<comment type="function">
    <text evidence="9">Catalyzes the GTP-dependent ribosomal translocation step during translation elongation. During this step, the ribosome changes from the pre-translocational (PRE) to the post-translocational (POST) state as the newly formed A-site-bound peptidyl-tRNA and P-site-bound deacylated tRNA move to the P and E sites, respectively. Catalyzes the coordinated movement of the two tRNA molecules, the mRNA and conformational changes in the ribosome.</text>
</comment>
<evidence type="ECO:0000256" key="3">
    <source>
        <dbReference type="ARBA" id="ARBA00022490"/>
    </source>
</evidence>
<evidence type="ECO:0000256" key="12">
    <source>
        <dbReference type="PROSITE-ProRule" id="PRU00723"/>
    </source>
</evidence>
<dbReference type="InterPro" id="IPR013763">
    <property type="entry name" value="Cyclin-like_dom"/>
</dbReference>
<name>A0A8H7BC74_9PLEO</name>
<dbReference type="SUPFAM" id="SSF54928">
    <property type="entry name" value="RNA-binding domain, RBD"/>
    <property type="match status" value="1"/>
</dbReference>
<comment type="subcellular location">
    <subcellularLocation>
        <location evidence="1">Cytoplasm</location>
    </subcellularLocation>
</comment>
<evidence type="ECO:0000259" key="18">
    <source>
        <dbReference type="PROSITE" id="PS51722"/>
    </source>
</evidence>
<keyword evidence="20" id="KW-1185">Reference proteome</keyword>
<reference evidence="19" key="2">
    <citation type="submission" date="2020-08" db="EMBL/GenBank/DDBJ databases">
        <title>Draft Genome Sequence of Cumin Blight Pathogen Alternaria burnsii.</title>
        <authorList>
            <person name="Feng Z."/>
        </authorList>
    </citation>
    <scope>NUCLEOTIDE SEQUENCE</scope>
    <source>
        <strain evidence="19">CBS107.38</strain>
    </source>
</reference>
<keyword evidence="4" id="KW-0547">Nucleotide-binding</keyword>
<evidence type="ECO:0000256" key="6">
    <source>
        <dbReference type="ARBA" id="ARBA00022801"/>
    </source>
</evidence>
<dbReference type="InterPro" id="IPR036915">
    <property type="entry name" value="Cyclin-like_sf"/>
</dbReference>
<dbReference type="FunFam" id="3.30.70.240:FF:000003">
    <property type="entry name" value="Translation elongation factor 2"/>
    <property type="match status" value="1"/>
</dbReference>
<dbReference type="InterPro" id="IPR000571">
    <property type="entry name" value="Znf_CCCH"/>
</dbReference>
<keyword evidence="5 19" id="KW-0251">Elongation factor</keyword>
<dbReference type="InterPro" id="IPR035647">
    <property type="entry name" value="EFG_III/V"/>
</dbReference>
<feature type="region of interest" description="Disordered" evidence="15">
    <location>
        <begin position="300"/>
        <end position="344"/>
    </location>
</feature>
<dbReference type="Gene3D" id="3.30.70.240">
    <property type="match status" value="1"/>
</dbReference>
<dbReference type="GO" id="GO:0043022">
    <property type="term" value="F:ribosome binding"/>
    <property type="evidence" value="ECO:0007669"/>
    <property type="project" value="TreeGrafter"/>
</dbReference>
<evidence type="ECO:0000256" key="1">
    <source>
        <dbReference type="ARBA" id="ARBA00004496"/>
    </source>
</evidence>
<feature type="compositionally biased region" description="Basic residues" evidence="15">
    <location>
        <begin position="707"/>
        <end position="719"/>
    </location>
</feature>
<dbReference type="CDD" id="cd12257">
    <property type="entry name" value="RRM1_RBM26_like"/>
    <property type="match status" value="1"/>
</dbReference>
<feature type="region of interest" description="Disordered" evidence="15">
    <location>
        <begin position="660"/>
        <end position="724"/>
    </location>
</feature>
<dbReference type="Gene3D" id="3.40.50.300">
    <property type="entry name" value="P-loop containing nucleotide triphosphate hydrolases"/>
    <property type="match status" value="1"/>
</dbReference>
<keyword evidence="12" id="KW-0479">Metal-binding</keyword>
<dbReference type="InterPro" id="IPR027417">
    <property type="entry name" value="P-loop_NTPase"/>
</dbReference>
<dbReference type="Gene3D" id="3.90.1430.10">
    <property type="entry name" value="Yeast translation eEF2 (G' domain)"/>
    <property type="match status" value="1"/>
</dbReference>
<protein>
    <recommendedName>
        <fullName evidence="2">Elongation factor 2</fullName>
    </recommendedName>
</protein>
<dbReference type="GO" id="GO:0003723">
    <property type="term" value="F:RNA binding"/>
    <property type="evidence" value="ECO:0007669"/>
    <property type="project" value="UniProtKB-UniRule"/>
</dbReference>
<evidence type="ECO:0000313" key="20">
    <source>
        <dbReference type="Proteomes" id="UP000596902"/>
    </source>
</evidence>
<feature type="region of interest" description="Disordered" evidence="15">
    <location>
        <begin position="1906"/>
        <end position="1932"/>
    </location>
</feature>
<organism evidence="19 20">
    <name type="scientific">Alternaria burnsii</name>
    <dbReference type="NCBI Taxonomy" id="1187904"/>
    <lineage>
        <taxon>Eukaryota</taxon>
        <taxon>Fungi</taxon>
        <taxon>Dikarya</taxon>
        <taxon>Ascomycota</taxon>
        <taxon>Pezizomycotina</taxon>
        <taxon>Dothideomycetes</taxon>
        <taxon>Pleosporomycetidae</taxon>
        <taxon>Pleosporales</taxon>
        <taxon>Pleosporineae</taxon>
        <taxon>Pleosporaceae</taxon>
        <taxon>Alternaria</taxon>
        <taxon>Alternaria sect. Alternaria</taxon>
    </lineage>
</organism>
<dbReference type="InterPro" id="IPR006671">
    <property type="entry name" value="Cyclin_N"/>
</dbReference>
<dbReference type="SUPFAM" id="SSF52540">
    <property type="entry name" value="P-loop containing nucleoside triphosphate hydrolases"/>
    <property type="match status" value="1"/>
</dbReference>
<dbReference type="Pfam" id="PF00134">
    <property type="entry name" value="Cyclin_N"/>
    <property type="match status" value="1"/>
</dbReference>
<dbReference type="InterPro" id="IPR009000">
    <property type="entry name" value="Transl_B-barrel_sf"/>
</dbReference>
<dbReference type="CDD" id="cd16261">
    <property type="entry name" value="EF2_snRNP_III"/>
    <property type="match status" value="1"/>
</dbReference>
<feature type="compositionally biased region" description="Pro residues" evidence="15">
    <location>
        <begin position="1801"/>
        <end position="1813"/>
    </location>
</feature>
<evidence type="ECO:0000256" key="7">
    <source>
        <dbReference type="ARBA" id="ARBA00022917"/>
    </source>
</evidence>
<dbReference type="InterPro" id="IPR041095">
    <property type="entry name" value="EFG_II"/>
</dbReference>
<evidence type="ECO:0000256" key="4">
    <source>
        <dbReference type="ARBA" id="ARBA00022741"/>
    </source>
</evidence>
<keyword evidence="13" id="KW-0195">Cyclin</keyword>
<feature type="region of interest" description="Disordered" evidence="15">
    <location>
        <begin position="2115"/>
        <end position="2139"/>
    </location>
</feature>
<dbReference type="Gene3D" id="3.30.70.330">
    <property type="match status" value="1"/>
</dbReference>
<dbReference type="PROSITE" id="PS50102">
    <property type="entry name" value="RRM"/>
    <property type="match status" value="1"/>
</dbReference>
<dbReference type="FunFam" id="3.90.1430.10:FF:000003">
    <property type="entry name" value="Elongation factor 2"/>
    <property type="match status" value="1"/>
</dbReference>
<dbReference type="RefSeq" id="XP_038789182.1">
    <property type="nucleotide sequence ID" value="XM_038927904.1"/>
</dbReference>
<dbReference type="Gene3D" id="3.30.70.870">
    <property type="entry name" value="Elongation Factor G (Translational Gtpase), domain 3"/>
    <property type="match status" value="1"/>
</dbReference>
<dbReference type="CDD" id="cd01885">
    <property type="entry name" value="EF2"/>
    <property type="match status" value="1"/>
</dbReference>
<dbReference type="GO" id="GO:0003924">
    <property type="term" value="F:GTPase activity"/>
    <property type="evidence" value="ECO:0007669"/>
    <property type="project" value="InterPro"/>
</dbReference>
<feature type="compositionally biased region" description="Acidic residues" evidence="15">
    <location>
        <begin position="2299"/>
        <end position="2311"/>
    </location>
</feature>
<feature type="compositionally biased region" description="Basic and acidic residues" evidence="15">
    <location>
        <begin position="581"/>
        <end position="591"/>
    </location>
</feature>
<dbReference type="InterPro" id="IPR004161">
    <property type="entry name" value="EFTu-like_2"/>
</dbReference>
<dbReference type="Pfam" id="PF14492">
    <property type="entry name" value="EFG_III"/>
    <property type="match status" value="1"/>
</dbReference>
<dbReference type="SUPFAM" id="SSF47954">
    <property type="entry name" value="Cyclin-like"/>
    <property type="match status" value="2"/>
</dbReference>
<feature type="domain" description="Tr-type G" evidence="18">
    <location>
        <begin position="747"/>
        <end position="984"/>
    </location>
</feature>
<dbReference type="InterPro" id="IPR000640">
    <property type="entry name" value="EFG_V-like"/>
</dbReference>
<dbReference type="Gene3D" id="2.40.30.10">
    <property type="entry name" value="Translation factors"/>
    <property type="match status" value="1"/>
</dbReference>
<dbReference type="EMBL" id="JAAABM010000003">
    <property type="protein sequence ID" value="KAF7679109.1"/>
    <property type="molecule type" value="Genomic_DNA"/>
</dbReference>
<dbReference type="GO" id="GO:0003746">
    <property type="term" value="F:translation elongation factor activity"/>
    <property type="evidence" value="ECO:0007669"/>
    <property type="project" value="UniProtKB-KW"/>
</dbReference>
<feature type="compositionally biased region" description="Polar residues" evidence="15">
    <location>
        <begin position="1760"/>
        <end position="1769"/>
    </location>
</feature>
<dbReference type="InterPro" id="IPR012677">
    <property type="entry name" value="Nucleotide-bd_a/b_plait_sf"/>
</dbReference>
<dbReference type="InterPro" id="IPR005517">
    <property type="entry name" value="Transl_elong_EFG/EF2_IV"/>
</dbReference>
<dbReference type="PROSITE" id="PS00301">
    <property type="entry name" value="G_TR_1"/>
    <property type="match status" value="1"/>
</dbReference>
<dbReference type="SUPFAM" id="SSF54980">
    <property type="entry name" value="EF-G C-terminal domain-like"/>
    <property type="match status" value="2"/>
</dbReference>
<keyword evidence="14" id="KW-0175">Coiled coil</keyword>
<keyword evidence="7" id="KW-0648">Protein biosynthesis</keyword>
<dbReference type="PANTHER" id="PTHR42908">
    <property type="entry name" value="TRANSLATION ELONGATION FACTOR-RELATED"/>
    <property type="match status" value="1"/>
</dbReference>
<dbReference type="CDD" id="cd04096">
    <property type="entry name" value="eEF2_snRNP_like_C"/>
    <property type="match status" value="1"/>
</dbReference>
<feature type="compositionally biased region" description="Basic and acidic residues" evidence="15">
    <location>
        <begin position="1741"/>
        <end position="1756"/>
    </location>
</feature>
<dbReference type="InterPro" id="IPR020568">
    <property type="entry name" value="Ribosomal_Su5_D2-typ_SF"/>
</dbReference>
<evidence type="ECO:0000256" key="5">
    <source>
        <dbReference type="ARBA" id="ARBA00022768"/>
    </source>
</evidence>
<dbReference type="PROSITE" id="PS51722">
    <property type="entry name" value="G_TR_2"/>
    <property type="match status" value="1"/>
</dbReference>
<dbReference type="Pfam" id="PF00009">
    <property type="entry name" value="GTP_EFTU"/>
    <property type="match status" value="1"/>
</dbReference>
<evidence type="ECO:0000256" key="11">
    <source>
        <dbReference type="PROSITE-ProRule" id="PRU00176"/>
    </source>
</evidence>
<dbReference type="CDD" id="cd01681">
    <property type="entry name" value="aeEF2_snRNP_like_IV"/>
    <property type="match status" value="1"/>
</dbReference>
<dbReference type="GO" id="GO:0008270">
    <property type="term" value="F:zinc ion binding"/>
    <property type="evidence" value="ECO:0007669"/>
    <property type="project" value="UniProtKB-KW"/>
</dbReference>
<feature type="compositionally biased region" description="Basic and acidic residues" evidence="15">
    <location>
        <begin position="2115"/>
        <end position="2129"/>
    </location>
</feature>
<dbReference type="NCBIfam" id="TIGR00231">
    <property type="entry name" value="small_GTP"/>
    <property type="match status" value="1"/>
</dbReference>
<dbReference type="InterPro" id="IPR014721">
    <property type="entry name" value="Ribsml_uS5_D2-typ_fold_subgr"/>
</dbReference>
<dbReference type="InterPro" id="IPR031157">
    <property type="entry name" value="G_TR_CS"/>
</dbReference>
<keyword evidence="12" id="KW-0863">Zinc-finger</keyword>
<evidence type="ECO:0000256" key="13">
    <source>
        <dbReference type="RuleBase" id="RU000383"/>
    </source>
</evidence>
<dbReference type="SMART" id="SM00360">
    <property type="entry name" value="RRM"/>
    <property type="match status" value="1"/>
</dbReference>
<proteinExistence type="inferred from homology"/>
<dbReference type="PANTHER" id="PTHR42908:SF10">
    <property type="entry name" value="EUKARYOTIC TRANSLATION ELONGATION FACTOR 2"/>
    <property type="match status" value="1"/>
</dbReference>
<evidence type="ECO:0000256" key="10">
    <source>
        <dbReference type="ARBA" id="ARBA00049117"/>
    </source>
</evidence>
<evidence type="ECO:0000259" key="17">
    <source>
        <dbReference type="PROSITE" id="PS50103"/>
    </source>
</evidence>
<dbReference type="GO" id="GO:0005525">
    <property type="term" value="F:GTP binding"/>
    <property type="evidence" value="ECO:0007669"/>
    <property type="project" value="UniProtKB-KW"/>
</dbReference>
<feature type="compositionally biased region" description="Basic and acidic residues" evidence="15">
    <location>
        <begin position="499"/>
        <end position="511"/>
    </location>
</feature>
<dbReference type="InterPro" id="IPR005225">
    <property type="entry name" value="Small_GTP-bd"/>
</dbReference>
<keyword evidence="11" id="KW-0694">RNA-binding</keyword>
<dbReference type="GO" id="GO:0005829">
    <property type="term" value="C:cytosol"/>
    <property type="evidence" value="ECO:0007669"/>
    <property type="project" value="TreeGrafter"/>
</dbReference>
<dbReference type="PRINTS" id="PR00315">
    <property type="entry name" value="ELONGATNFCT"/>
</dbReference>
<keyword evidence="6" id="KW-0378">Hydrolase</keyword>
<feature type="compositionally biased region" description="Basic and acidic residues" evidence="15">
    <location>
        <begin position="667"/>
        <end position="679"/>
    </location>
</feature>
<sequence>MAPAASPLERDNERVGPHPSYIEVAKPYILQSRMQKCLSDIHMSDAKEDAVRLQGVAWIDQVRRALQLPIRTFNTAVIYYHKFRLLHADNEYNWADAAAAALFTACKIEDTLKKSREILCAHWNLKVGPGESLSSDDPRFENHSKLIIGLERLMLESAGFDFRNRYPQKVMVKLARALRFDAKDEAQTTWNLSIDSYRTFAPLKQSTPTLAIACLELAARLHGKDTTKFVDAGPVRYSKWATSRAEIMETLLDLLDLYTHHRSATSVGPSYTLEHFINIRIGLNQEASAASIPRYSRYKSESVADAGSTTNGAKPRNGIDPTSPFTPATPIAHSPAADQAPKSAIGIRGQNGTVRFMLDAARAHDERAEVEKFHKLEEEEYEVEVPISSESRADDRERERARVGRDSIRVANHEKSSPGVGHTEDYWDKFRKRSGMASDSEPASRADGNVHASRRAVNLDNVSDKGNVQRRADDHVNVSFDDGESNDRGRGRDSRKKPRLQDRKKRGDIYRSKITQQLEPSSERLLPRLSMSSHGEADHERNFDYTGQFTPLDRSRGFGDRGHSGRREGRIMRRGRKNHHRGSDCDIHEPGDTGYPSDDQYRTPFALEEALVVVPRGENEISRQSTTIRKSSKRREELQETTGFVLADLMPVVSSAGELSSLARPQASKERLAKRDVYKEQTSGADNALSANDGHQWANIGDNYGKNRGRGRGRGRARGGRSEEQYNTAKMVNFTVEEIRGLMDDPKNIRNMSVIAHVDHGKSTLTDSLVQRAGIISAAKAGEARFTDTRADEQERGVTIKSTAISLYAQLKDEEDLKDIPVPTTKNDFLINLIDSPGHVDFSSEVTAALRVTDGALVVVDTIEGVCVQTETVLRQALGERIKPVVIINKVDRALLELQLSKEDLYQNFSRVIESVNVVIATYFDKTLGDVQVYPEKGTIAFGSGLHGWAFTIRQFASRYAKKFGVDKNKMMERLWGDSYFNPKTKKWTKVGTHEGKNLERAFNQFILDPIFRIFQAVMNFKTDEIPTLLEKLEIKLTSDEKDLEGKQLLKVVMRKFLPAADALLEMMILHLPSPVTAQKYRMETLYEGPHDDVNAIGIRDCDHNGPLMLYVSKMVPTSDKGRFYAFGRVFSGTVRSGLKVRIQGPNYQPGKKEDLFIKAIQRTILMMGRFVEPIDNVPAGNILGLVGVDQFLLKSGTLTTNETAHNLKVMKFSVSPVVQRSVEVKNAQDLPKLVEGLKRLSKSDPCVLTYISPSGEHVVAGAGELHLEICLKDLEEDHAGVPLRISDPVVQYRETVNATSSITALSKSPNKHNRLYLTAQPLDEAVSLAIEAGKIAPRDDIKQRARILADEHGWDVTDARKIWCFGPDTTGANLLVDQTKAVQYLSEIKDSVVSGFQWATKEGPIAEEPMRSIRFNIMDVTLHADAIHRGGGQIIPTARRVLYAATLLAEPTLLEPVYLVEIQVPEQAMGGIYGVLTRRRGHVFEENQRVGTPLFNVKAYLPVNESFGFTADLRAATGGQAFPQQVFDHWQHLQGGSPLDATTMVGKIVFDMRKRKGIKTEVPDVSNRKLATRAIMLLEEKDHAEFKGWLLPKLENISDAEAGVLADYVAALVTVDDTDANVQRTLVESLEDFLGRESTEPFAKDIIAGLRAKSYLPKPKTNDAAQPYLSSQALQSEPIQSIVGNTNFEYEPHPSNVSSGAPRGPAATRNLKAPRHVPDRPTTQSTYHDGSNQSRKRKVLERGDSQSREGQDPHYNRSGGANNRPSKQTARRGGRSAGNGEAPSQNAFGSYGGMPNFANLPPPPPGPLPFDPSDPMAFFAMAAAFGANLPGMPQLPLPNRQDGGSKQVRPKTKCADYFERGFCALGSLCPHEHNDAAVTVSPDEIPEYDPEQSFLAVQPQGLFSRQAVPSSQRRPTKNRRPRSSFSLPGYSHDRSNTTLVVEQIPQEYFNDDGIRTYFSEFGEIANLELHPKRRLAVIRFANRQAANQAYHSPKAVFENRFVKVYWYGPDTGEKLSLENNEDIDMEDPGHKEEEKLDLEAIAIRQAEAQKAFEERRRKAQEADARAAEIERQLEEKNREIAEIKRQLAELSGDPSDEFSQTLATLQAEAAELFDQHGPDEPSPSDRGHGAFRGTYRGRGYFPPRARGYAPYRGAYRGRAGGFASRTANKKLDNRPRRLAVMGIKPDSPRDESLRQHLLNIPDCSIERHPEQTDALILTFKERYQAEEFLDQSLSIPDVGKLELAWVPNDAFGGLKSVTTTTDASAANYDDDDDSSATIGEQEIKVEEEEGHQMGGVDADMDVADDVDEWL</sequence>
<dbReference type="Gene3D" id="3.30.230.10">
    <property type="match status" value="1"/>
</dbReference>
<evidence type="ECO:0000256" key="14">
    <source>
        <dbReference type="SAM" id="Coils"/>
    </source>
</evidence>
<dbReference type="FunFam" id="2.40.30.10:FF:000010">
    <property type="entry name" value="Translation elongation factor 2"/>
    <property type="match status" value="1"/>
</dbReference>
<feature type="compositionally biased region" description="Polar residues" evidence="15">
    <location>
        <begin position="1722"/>
        <end position="1734"/>
    </location>
</feature>